<sequence length="154" mass="17743">MTLLKGTGKTIDIKCTEVSLPEFPNLLFGTHFDGSRVFDATYYLHFKDPDNKLSIEDFFYKFDFQIKAIAETYKLPLDKLVSINTEGHQLISGCLCYPFLSYVDPQFCAYINEVIDEMFITGVVVSDTHLISLVKRRLPPELLKQIWDGRENFS</sequence>
<dbReference type="STRING" id="46506.AA415_02934"/>
<keyword evidence="2" id="KW-1185">Reference proteome</keyword>
<evidence type="ECO:0000313" key="1">
    <source>
        <dbReference type="EMBL" id="KWR52347.1"/>
    </source>
</evidence>
<gene>
    <name evidence="1" type="ORF">AA415_02934</name>
</gene>
<comment type="caution">
    <text evidence="1">The sequence shown here is derived from an EMBL/GenBank/DDBJ whole genome shotgun (WGS) entry which is preliminary data.</text>
</comment>
<accession>A0A120A0N9</accession>
<proteinExistence type="predicted"/>
<dbReference type="RefSeq" id="WP_060386511.1">
    <property type="nucleotide sequence ID" value="NZ_JADMRQ010000018.1"/>
</dbReference>
<dbReference type="EMBL" id="LRGC01000021">
    <property type="protein sequence ID" value="KWR52347.1"/>
    <property type="molecule type" value="Genomic_DNA"/>
</dbReference>
<evidence type="ECO:0000313" key="2">
    <source>
        <dbReference type="Proteomes" id="UP000056419"/>
    </source>
</evidence>
<dbReference type="PATRIC" id="fig|46506.5.peg.3162"/>
<name>A0A120A0N9_BACSE</name>
<dbReference type="AlphaFoldDB" id="A0A120A0N9"/>
<protein>
    <submittedName>
        <fullName evidence="1">Uncharacterized protein</fullName>
    </submittedName>
</protein>
<organism evidence="1 2">
    <name type="scientific">Bacteroides stercoris</name>
    <dbReference type="NCBI Taxonomy" id="46506"/>
    <lineage>
        <taxon>Bacteria</taxon>
        <taxon>Pseudomonadati</taxon>
        <taxon>Bacteroidota</taxon>
        <taxon>Bacteroidia</taxon>
        <taxon>Bacteroidales</taxon>
        <taxon>Bacteroidaceae</taxon>
        <taxon>Bacteroides</taxon>
    </lineage>
</organism>
<reference evidence="1 2" key="1">
    <citation type="journal article" date="2016" name="BMC Genomics">
        <title>Type VI secretion systems of human gut Bacteroidales segregate into three genetic architectures, two of which are contained on mobile genetic elements.</title>
        <authorList>
            <person name="Coyne M.J."/>
            <person name="Roelofs K.G."/>
            <person name="Comstock L.E."/>
        </authorList>
    </citation>
    <scope>NUCLEOTIDE SEQUENCE [LARGE SCALE GENOMIC DNA]</scope>
    <source>
        <strain evidence="1 2">CL09T03C01</strain>
    </source>
</reference>
<dbReference type="Proteomes" id="UP000056419">
    <property type="component" value="Unassembled WGS sequence"/>
</dbReference>